<evidence type="ECO:0000256" key="7">
    <source>
        <dbReference type="ARBA" id="ARBA00022697"/>
    </source>
</evidence>
<keyword evidence="10 13" id="KW-0067">ATP-binding</keyword>
<feature type="domain" description="GHMP kinase N-terminal" evidence="14">
    <location>
        <begin position="64"/>
        <end position="153"/>
    </location>
</feature>
<dbReference type="Gene3D" id="3.30.70.890">
    <property type="entry name" value="GHMP kinase, C-terminal domain"/>
    <property type="match status" value="1"/>
</dbReference>
<evidence type="ECO:0000313" key="17">
    <source>
        <dbReference type="Proteomes" id="UP000199614"/>
    </source>
</evidence>
<evidence type="ECO:0000256" key="10">
    <source>
        <dbReference type="ARBA" id="ARBA00022840"/>
    </source>
</evidence>
<evidence type="ECO:0000256" key="13">
    <source>
        <dbReference type="HAMAP-Rule" id="MF_00384"/>
    </source>
</evidence>
<dbReference type="OrthoDB" id="9769912at2"/>
<dbReference type="GO" id="GO:0004413">
    <property type="term" value="F:homoserine kinase activity"/>
    <property type="evidence" value="ECO:0007669"/>
    <property type="project" value="UniProtKB-UniRule"/>
</dbReference>
<dbReference type="NCBIfam" id="TIGR00191">
    <property type="entry name" value="thrB"/>
    <property type="match status" value="1"/>
</dbReference>
<organism evidence="16 17">
    <name type="scientific">Pseudonocardia ammonioxydans</name>
    <dbReference type="NCBI Taxonomy" id="260086"/>
    <lineage>
        <taxon>Bacteria</taxon>
        <taxon>Bacillati</taxon>
        <taxon>Actinomycetota</taxon>
        <taxon>Actinomycetes</taxon>
        <taxon>Pseudonocardiales</taxon>
        <taxon>Pseudonocardiaceae</taxon>
        <taxon>Pseudonocardia</taxon>
    </lineage>
</organism>
<dbReference type="GO" id="GO:0005524">
    <property type="term" value="F:ATP binding"/>
    <property type="evidence" value="ECO:0007669"/>
    <property type="project" value="UniProtKB-UniRule"/>
</dbReference>
<dbReference type="InterPro" id="IPR020568">
    <property type="entry name" value="Ribosomal_Su5_D2-typ_SF"/>
</dbReference>
<keyword evidence="8 13" id="KW-0547">Nucleotide-binding</keyword>
<evidence type="ECO:0000256" key="11">
    <source>
        <dbReference type="ARBA" id="ARBA00049375"/>
    </source>
</evidence>
<evidence type="ECO:0000256" key="8">
    <source>
        <dbReference type="ARBA" id="ARBA00022741"/>
    </source>
</evidence>
<keyword evidence="6 13" id="KW-0808">Transferase</keyword>
<evidence type="ECO:0000256" key="4">
    <source>
        <dbReference type="ARBA" id="ARBA00017858"/>
    </source>
</evidence>
<dbReference type="Pfam" id="PF08544">
    <property type="entry name" value="GHMP_kinases_C"/>
    <property type="match status" value="1"/>
</dbReference>
<dbReference type="InterPro" id="IPR000870">
    <property type="entry name" value="Homoserine_kinase"/>
</dbReference>
<dbReference type="PANTHER" id="PTHR20861:SF1">
    <property type="entry name" value="HOMOSERINE KINASE"/>
    <property type="match status" value="1"/>
</dbReference>
<dbReference type="Gene3D" id="3.30.230.10">
    <property type="match status" value="1"/>
</dbReference>
<evidence type="ECO:0000256" key="5">
    <source>
        <dbReference type="ARBA" id="ARBA00022605"/>
    </source>
</evidence>
<dbReference type="EMBL" id="FOUY01000019">
    <property type="protein sequence ID" value="SFN70284.1"/>
    <property type="molecule type" value="Genomic_DNA"/>
</dbReference>
<dbReference type="InterPro" id="IPR006203">
    <property type="entry name" value="GHMP_knse_ATP-bd_CS"/>
</dbReference>
<evidence type="ECO:0000256" key="3">
    <source>
        <dbReference type="ARBA" id="ARBA00012078"/>
    </source>
</evidence>
<protein>
    <recommendedName>
        <fullName evidence="4 13">Homoserine kinase</fullName>
        <shortName evidence="13">HK</shortName>
        <shortName evidence="13">HSK</shortName>
        <ecNumber evidence="3 13">2.7.1.39</ecNumber>
    </recommendedName>
</protein>
<evidence type="ECO:0000256" key="12">
    <source>
        <dbReference type="ARBA" id="ARBA00049954"/>
    </source>
</evidence>
<comment type="similarity">
    <text evidence="2 13">Belongs to the GHMP kinase family. Homoserine kinase subfamily.</text>
</comment>
<dbReference type="GO" id="GO:0009088">
    <property type="term" value="P:threonine biosynthetic process"/>
    <property type="evidence" value="ECO:0007669"/>
    <property type="project" value="UniProtKB-UniRule"/>
</dbReference>
<dbReference type="InterPro" id="IPR036554">
    <property type="entry name" value="GHMP_kinase_C_sf"/>
</dbReference>
<dbReference type="GO" id="GO:0005737">
    <property type="term" value="C:cytoplasm"/>
    <property type="evidence" value="ECO:0007669"/>
    <property type="project" value="UniProtKB-SubCell"/>
</dbReference>
<keyword evidence="9 13" id="KW-0418">Kinase</keyword>
<comment type="pathway">
    <text evidence="1 13">Amino-acid biosynthesis; L-threonine biosynthesis; L-threonine from L-aspartate: step 4/5.</text>
</comment>
<evidence type="ECO:0000256" key="6">
    <source>
        <dbReference type="ARBA" id="ARBA00022679"/>
    </source>
</evidence>
<name>A0A1I5B6F8_PSUAM</name>
<feature type="domain" description="GHMP kinase C-terminal" evidence="15">
    <location>
        <begin position="242"/>
        <end position="286"/>
    </location>
</feature>
<comment type="catalytic activity">
    <reaction evidence="11 13">
        <text>L-homoserine + ATP = O-phospho-L-homoserine + ADP + H(+)</text>
        <dbReference type="Rhea" id="RHEA:13985"/>
        <dbReference type="ChEBI" id="CHEBI:15378"/>
        <dbReference type="ChEBI" id="CHEBI:30616"/>
        <dbReference type="ChEBI" id="CHEBI:57476"/>
        <dbReference type="ChEBI" id="CHEBI:57590"/>
        <dbReference type="ChEBI" id="CHEBI:456216"/>
        <dbReference type="EC" id="2.7.1.39"/>
    </reaction>
</comment>
<dbReference type="AlphaFoldDB" id="A0A1I5B6F8"/>
<sequence length="317" mass="32773">MGRPSRVKLRVPGSTANLGPGFDCLGMALGLYDEIDVEAFDTPGLFVDVAGEGARFVPRDERHLVMRAMRQAFEVFGGTGSSPSAPPGLRLRCTNAVPHSRGLGSSAAAAVAGVAAAAVLSGRDVELERDALLQLSAGMEGHADNAAASLLGGFVVAWETSERGAGGTSVYAGGGRRFHAERLDVHPDVQPVAFVAGVESSTKTTRGLLPAEVPLSDAAFTGSRCALAVLALTRRPDLLLAATEDRLHQPYRRPAYPASARLVESLREHGVAAAISGAGPTVLALTCDGAVPDGVDTEGFAVLPLPVDHEGVRVEVL</sequence>
<evidence type="ECO:0000259" key="15">
    <source>
        <dbReference type="Pfam" id="PF08544"/>
    </source>
</evidence>
<gene>
    <name evidence="13" type="primary">thrB</name>
    <name evidence="16" type="ORF">SAMN05216207_101999</name>
</gene>
<keyword evidence="7 13" id="KW-0791">Threonine biosynthesis</keyword>
<dbReference type="PROSITE" id="PS00627">
    <property type="entry name" value="GHMP_KINASES_ATP"/>
    <property type="match status" value="1"/>
</dbReference>
<comment type="subcellular location">
    <subcellularLocation>
        <location evidence="13">Cytoplasm</location>
    </subcellularLocation>
</comment>
<feature type="binding site" evidence="13">
    <location>
        <begin position="98"/>
        <end position="108"/>
    </location>
    <ligand>
        <name>ATP</name>
        <dbReference type="ChEBI" id="CHEBI:30616"/>
    </ligand>
</feature>
<keyword evidence="17" id="KW-1185">Reference proteome</keyword>
<dbReference type="UniPathway" id="UPA00050">
    <property type="reaction ID" value="UER00064"/>
</dbReference>
<dbReference type="Pfam" id="PF00288">
    <property type="entry name" value="GHMP_kinases_N"/>
    <property type="match status" value="1"/>
</dbReference>
<dbReference type="PRINTS" id="PR00958">
    <property type="entry name" value="HOMSERKINASE"/>
</dbReference>
<dbReference type="HAMAP" id="MF_00384">
    <property type="entry name" value="Homoser_kinase"/>
    <property type="match status" value="1"/>
</dbReference>
<evidence type="ECO:0000256" key="2">
    <source>
        <dbReference type="ARBA" id="ARBA00007370"/>
    </source>
</evidence>
<dbReference type="Proteomes" id="UP000199614">
    <property type="component" value="Unassembled WGS sequence"/>
</dbReference>
<dbReference type="InterPro" id="IPR006204">
    <property type="entry name" value="GHMP_kinase_N_dom"/>
</dbReference>
<comment type="function">
    <text evidence="12 13">Catalyzes the ATP-dependent phosphorylation of L-homoserine to L-homoserine phosphate.</text>
</comment>
<dbReference type="EC" id="2.7.1.39" evidence="3 13"/>
<accession>A0A1I5B6F8</accession>
<evidence type="ECO:0000256" key="9">
    <source>
        <dbReference type="ARBA" id="ARBA00022777"/>
    </source>
</evidence>
<dbReference type="PIRSF" id="PIRSF000676">
    <property type="entry name" value="Homoser_kin"/>
    <property type="match status" value="1"/>
</dbReference>
<keyword evidence="5 13" id="KW-0028">Amino-acid biosynthesis</keyword>
<keyword evidence="13" id="KW-0963">Cytoplasm</keyword>
<dbReference type="InterPro" id="IPR014721">
    <property type="entry name" value="Ribsml_uS5_D2-typ_fold_subgr"/>
</dbReference>
<dbReference type="SUPFAM" id="SSF54211">
    <property type="entry name" value="Ribosomal protein S5 domain 2-like"/>
    <property type="match status" value="1"/>
</dbReference>
<dbReference type="InterPro" id="IPR013750">
    <property type="entry name" value="GHMP_kinase_C_dom"/>
</dbReference>
<dbReference type="PANTHER" id="PTHR20861">
    <property type="entry name" value="HOMOSERINE/4-DIPHOSPHOCYTIDYL-2-C-METHYL-D-ERYTHRITOL KINASE"/>
    <property type="match status" value="1"/>
</dbReference>
<dbReference type="RefSeq" id="WP_093345732.1">
    <property type="nucleotide sequence ID" value="NZ_FOUY01000019.1"/>
</dbReference>
<dbReference type="SUPFAM" id="SSF55060">
    <property type="entry name" value="GHMP Kinase, C-terminal domain"/>
    <property type="match status" value="1"/>
</dbReference>
<evidence type="ECO:0000313" key="16">
    <source>
        <dbReference type="EMBL" id="SFN70284.1"/>
    </source>
</evidence>
<proteinExistence type="inferred from homology"/>
<evidence type="ECO:0000259" key="14">
    <source>
        <dbReference type="Pfam" id="PF00288"/>
    </source>
</evidence>
<reference evidence="16 17" key="1">
    <citation type="submission" date="2016-10" db="EMBL/GenBank/DDBJ databases">
        <authorList>
            <person name="de Groot N.N."/>
        </authorList>
    </citation>
    <scope>NUCLEOTIDE SEQUENCE [LARGE SCALE GENOMIC DNA]</scope>
    <source>
        <strain evidence="16 17">CGMCC 4.1877</strain>
    </source>
</reference>
<evidence type="ECO:0000256" key="1">
    <source>
        <dbReference type="ARBA" id="ARBA00005015"/>
    </source>
</evidence>
<dbReference type="STRING" id="260086.SAMN05216207_101999"/>